<evidence type="ECO:0008006" key="3">
    <source>
        <dbReference type="Google" id="ProtNLM"/>
    </source>
</evidence>
<organism evidence="1 2">
    <name type="scientific">Novosphingobium fuchskuhlense</name>
    <dbReference type="NCBI Taxonomy" id="1117702"/>
    <lineage>
        <taxon>Bacteria</taxon>
        <taxon>Pseudomonadati</taxon>
        <taxon>Pseudomonadota</taxon>
        <taxon>Alphaproteobacteria</taxon>
        <taxon>Sphingomonadales</taxon>
        <taxon>Sphingomonadaceae</taxon>
        <taxon>Novosphingobium</taxon>
    </lineage>
</organism>
<dbReference type="Proteomes" id="UP000058012">
    <property type="component" value="Unassembled WGS sequence"/>
</dbReference>
<evidence type="ECO:0000313" key="2">
    <source>
        <dbReference type="Proteomes" id="UP000058012"/>
    </source>
</evidence>
<proteinExistence type="predicted"/>
<dbReference type="AlphaFoldDB" id="A0A124JVZ1"/>
<sequence length="143" mass="15703">MQAQLAAAMPNHSGNGADEVNTLIKELEAAQHEADRAGQHLDGMVQTLEAGHSEIVLSLSDILGHLQFQDVMKQRLGQVFDALRDLSDLLSLSSSGAPRTKSLIDLLEDQRTSYVMESQRLVHASVDTTEHPAHHEAVRIELF</sequence>
<protein>
    <recommendedName>
        <fullName evidence="3">Chemotaxis protein</fullName>
    </recommendedName>
</protein>
<gene>
    <name evidence="1" type="ORF">AQZ52_06055</name>
</gene>
<reference evidence="1 2" key="1">
    <citation type="submission" date="2015-10" db="EMBL/GenBank/DDBJ databases">
        <title>Draft genome sequence of Novosphingobium fuchskuhlense DSM 25065 isolated from a surface water sample of the southwest basin of Lake Grosse Fuchskuhle.</title>
        <authorList>
            <person name="Ruckert C."/>
            <person name="Winkler A."/>
            <person name="Glaeser J."/>
            <person name="Grossart H.-P."/>
            <person name="Kalinowski J."/>
            <person name="Glaeser S."/>
        </authorList>
    </citation>
    <scope>NUCLEOTIDE SEQUENCE [LARGE SCALE GENOMIC DNA]</scope>
    <source>
        <strain evidence="1 2">FNE08-7</strain>
    </source>
</reference>
<comment type="caution">
    <text evidence="1">The sequence shown here is derived from an EMBL/GenBank/DDBJ whole genome shotgun (WGS) entry which is preliminary data.</text>
</comment>
<dbReference type="SUPFAM" id="SSF75708">
    <property type="entry name" value="Chemotaxis phosphatase CheZ"/>
    <property type="match status" value="1"/>
</dbReference>
<dbReference type="STRING" id="1117702.AQZ52_06055"/>
<dbReference type="EMBL" id="LLZS01000003">
    <property type="protein sequence ID" value="KUR72783.1"/>
    <property type="molecule type" value="Genomic_DNA"/>
</dbReference>
<evidence type="ECO:0000313" key="1">
    <source>
        <dbReference type="EMBL" id="KUR72783.1"/>
    </source>
</evidence>
<dbReference type="Gene3D" id="1.10.287.500">
    <property type="entry name" value="Helix hairpin bin"/>
    <property type="match status" value="1"/>
</dbReference>
<accession>A0A124JVZ1</accession>
<keyword evidence="2" id="KW-1185">Reference proteome</keyword>
<name>A0A124JVZ1_9SPHN</name>